<dbReference type="InterPro" id="IPR050287">
    <property type="entry name" value="MTA/SAH_deaminase"/>
</dbReference>
<sequence>MALVLHGTVVTFDDDHRILDPGAVYIGDDGRLAALRTPTQRPPAGFSDAPHVDTDALILPGLIDLHNHIAYNTLPLWEAVGVPYLHHDRWVDERRPPDYSTTVTWPARVLGQAAPEALIKYVEVKALVGGTTAIQGAPRSTRSVDGWLLRIIDNEKLPLGTDMVMTAALQQDADELRDERAPLLDGTRVLIYHVAEGITGSTVHREFDDLEPCLKPGLIGVHGTALTAPDFKKWRDAVASIDPTEKGTVVWSPFSNLWLYHQTTNVLEADRKGLRIALGSDWSPSGTKHVLGELKVADTVNRHALDGRFTDRDLCDMVTANPGDALATAWGPQIGRLRPGSAADLLVLERHDPSDDPYRNLINATERHVHLVLVRGHPYYGTPELMTAAKATAPDSITVAGTQRHVTVRQPNRPDARLTWPDVEQELARVLDDPTTAWHESQRTLAAWSGPLDAPGTPLRLFGDMPDGAPTTFAPGQIPPDLTIPPLDSLTHDDDYFAAITRTGIPDLQHLAPYYT</sequence>
<proteinExistence type="predicted"/>
<dbReference type="InterPro" id="IPR032466">
    <property type="entry name" value="Metal_Hydrolase"/>
</dbReference>
<dbReference type="PANTHER" id="PTHR43794:SF11">
    <property type="entry name" value="AMIDOHYDROLASE-RELATED DOMAIN-CONTAINING PROTEIN"/>
    <property type="match status" value="1"/>
</dbReference>
<keyword evidence="1 3" id="KW-0378">Hydrolase</keyword>
<dbReference type="InterPro" id="IPR011059">
    <property type="entry name" value="Metal-dep_hydrolase_composite"/>
</dbReference>
<name>A0A495QUL2_9ACTN</name>
<dbReference type="GO" id="GO:0016810">
    <property type="term" value="F:hydrolase activity, acting on carbon-nitrogen (but not peptide) bonds"/>
    <property type="evidence" value="ECO:0007669"/>
    <property type="project" value="InterPro"/>
</dbReference>
<dbReference type="Gene3D" id="3.20.20.140">
    <property type="entry name" value="Metal-dependent hydrolases"/>
    <property type="match status" value="2"/>
</dbReference>
<evidence type="ECO:0000313" key="3">
    <source>
        <dbReference type="EMBL" id="RKS77155.1"/>
    </source>
</evidence>
<dbReference type="RefSeq" id="WP_121434380.1">
    <property type="nucleotide sequence ID" value="NZ_RBWU01000002.1"/>
</dbReference>
<accession>A0A495QUL2</accession>
<gene>
    <name evidence="3" type="ORF">BZB76_2530</name>
</gene>
<dbReference type="SUPFAM" id="SSF51338">
    <property type="entry name" value="Composite domain of metallo-dependent hydrolases"/>
    <property type="match status" value="1"/>
</dbReference>
<feature type="domain" description="Amidohydrolase-related" evidence="2">
    <location>
        <begin position="206"/>
        <end position="376"/>
    </location>
</feature>
<dbReference type="AlphaFoldDB" id="A0A495QUL2"/>
<dbReference type="Proteomes" id="UP000274601">
    <property type="component" value="Unassembled WGS sequence"/>
</dbReference>
<dbReference type="Gene3D" id="2.30.40.10">
    <property type="entry name" value="Urease, subunit C, domain 1"/>
    <property type="match status" value="2"/>
</dbReference>
<evidence type="ECO:0000259" key="2">
    <source>
        <dbReference type="Pfam" id="PF01979"/>
    </source>
</evidence>
<dbReference type="EMBL" id="RBWU01000002">
    <property type="protein sequence ID" value="RKS77155.1"/>
    <property type="molecule type" value="Genomic_DNA"/>
</dbReference>
<dbReference type="InterPro" id="IPR006680">
    <property type="entry name" value="Amidohydro-rel"/>
</dbReference>
<reference evidence="3 4" key="1">
    <citation type="submission" date="2018-10" db="EMBL/GenBank/DDBJ databases">
        <title>Genomic Encyclopedia of Archaeal and Bacterial Type Strains, Phase II (KMG-II): from individual species to whole genera.</title>
        <authorList>
            <person name="Goeker M."/>
        </authorList>
    </citation>
    <scope>NUCLEOTIDE SEQUENCE [LARGE SCALE GENOMIC DNA]</scope>
    <source>
        <strain evidence="3 4">DSM 43383</strain>
    </source>
</reference>
<comment type="caution">
    <text evidence="3">The sequence shown here is derived from an EMBL/GenBank/DDBJ whole genome shotgun (WGS) entry which is preliminary data.</text>
</comment>
<dbReference type="SUPFAM" id="SSF51556">
    <property type="entry name" value="Metallo-dependent hydrolases"/>
    <property type="match status" value="1"/>
</dbReference>
<organism evidence="3 4">
    <name type="scientific">Actinomadura pelletieri DSM 43383</name>
    <dbReference type="NCBI Taxonomy" id="1120940"/>
    <lineage>
        <taxon>Bacteria</taxon>
        <taxon>Bacillati</taxon>
        <taxon>Actinomycetota</taxon>
        <taxon>Actinomycetes</taxon>
        <taxon>Streptosporangiales</taxon>
        <taxon>Thermomonosporaceae</taxon>
        <taxon>Actinomadura</taxon>
    </lineage>
</organism>
<dbReference type="Pfam" id="PF01979">
    <property type="entry name" value="Amidohydro_1"/>
    <property type="match status" value="1"/>
</dbReference>
<evidence type="ECO:0000256" key="1">
    <source>
        <dbReference type="ARBA" id="ARBA00022801"/>
    </source>
</evidence>
<keyword evidence="4" id="KW-1185">Reference proteome</keyword>
<evidence type="ECO:0000313" key="4">
    <source>
        <dbReference type="Proteomes" id="UP000274601"/>
    </source>
</evidence>
<protein>
    <submittedName>
        <fullName evidence="3">Cytosine/adenosine deaminase-related metal-dependent hydrolase</fullName>
    </submittedName>
</protein>
<dbReference type="OrthoDB" id="3238066at2"/>
<dbReference type="PANTHER" id="PTHR43794">
    <property type="entry name" value="AMINOHYDROLASE SSNA-RELATED"/>
    <property type="match status" value="1"/>
</dbReference>